<name>A0AAD9WQX2_9ROSI</name>
<organism evidence="2 3">
    <name type="scientific">Dipteronia dyeriana</name>
    <dbReference type="NCBI Taxonomy" id="168575"/>
    <lineage>
        <taxon>Eukaryota</taxon>
        <taxon>Viridiplantae</taxon>
        <taxon>Streptophyta</taxon>
        <taxon>Embryophyta</taxon>
        <taxon>Tracheophyta</taxon>
        <taxon>Spermatophyta</taxon>
        <taxon>Magnoliopsida</taxon>
        <taxon>eudicotyledons</taxon>
        <taxon>Gunneridae</taxon>
        <taxon>Pentapetalae</taxon>
        <taxon>rosids</taxon>
        <taxon>malvids</taxon>
        <taxon>Sapindales</taxon>
        <taxon>Sapindaceae</taxon>
        <taxon>Hippocastanoideae</taxon>
        <taxon>Acereae</taxon>
        <taxon>Dipteronia</taxon>
    </lineage>
</organism>
<dbReference type="PANTHER" id="PTHR12736:SF7">
    <property type="entry name" value="LANC-LIKE PROTEIN 3"/>
    <property type="match status" value="1"/>
</dbReference>
<reference evidence="2" key="1">
    <citation type="journal article" date="2023" name="Plant J.">
        <title>Genome sequences and population genomics provide insights into the demographic history, inbreeding, and mutation load of two 'living fossil' tree species of Dipteronia.</title>
        <authorList>
            <person name="Feng Y."/>
            <person name="Comes H.P."/>
            <person name="Chen J."/>
            <person name="Zhu S."/>
            <person name="Lu R."/>
            <person name="Zhang X."/>
            <person name="Li P."/>
            <person name="Qiu J."/>
            <person name="Olsen K.M."/>
            <person name="Qiu Y."/>
        </authorList>
    </citation>
    <scope>NUCLEOTIDE SEQUENCE</scope>
    <source>
        <strain evidence="2">KIB01</strain>
    </source>
</reference>
<dbReference type="GO" id="GO:0005886">
    <property type="term" value="C:plasma membrane"/>
    <property type="evidence" value="ECO:0007669"/>
    <property type="project" value="TreeGrafter"/>
</dbReference>
<feature type="binding site" evidence="1">
    <location>
        <position position="66"/>
    </location>
    <ligand>
        <name>Zn(2+)</name>
        <dbReference type="ChEBI" id="CHEBI:29105"/>
    </ligand>
</feature>
<dbReference type="Gene3D" id="1.50.10.10">
    <property type="match status" value="1"/>
</dbReference>
<dbReference type="SUPFAM" id="SSF158745">
    <property type="entry name" value="LanC-like"/>
    <property type="match status" value="1"/>
</dbReference>
<gene>
    <name evidence="2" type="ORF">Ddye_026918</name>
</gene>
<dbReference type="EMBL" id="JANJYI010000008">
    <property type="protein sequence ID" value="KAK2639123.1"/>
    <property type="molecule type" value="Genomic_DNA"/>
</dbReference>
<protein>
    <submittedName>
        <fullName evidence="2">Uncharacterized protein</fullName>
    </submittedName>
</protein>
<accession>A0AAD9WQX2</accession>
<dbReference type="Pfam" id="PF05147">
    <property type="entry name" value="LANC_like"/>
    <property type="match status" value="1"/>
</dbReference>
<evidence type="ECO:0000313" key="2">
    <source>
        <dbReference type="EMBL" id="KAK2639123.1"/>
    </source>
</evidence>
<dbReference type="GO" id="GO:0046872">
    <property type="term" value="F:metal ion binding"/>
    <property type="evidence" value="ECO:0007669"/>
    <property type="project" value="UniProtKB-KW"/>
</dbReference>
<dbReference type="InterPro" id="IPR007822">
    <property type="entry name" value="LANC-like"/>
</dbReference>
<dbReference type="GO" id="GO:0005975">
    <property type="term" value="P:carbohydrate metabolic process"/>
    <property type="evidence" value="ECO:0007669"/>
    <property type="project" value="InterPro"/>
</dbReference>
<keyword evidence="1" id="KW-0479">Metal-binding</keyword>
<dbReference type="Proteomes" id="UP001280121">
    <property type="component" value="Unassembled WGS sequence"/>
</dbReference>
<keyword evidence="3" id="KW-1185">Reference proteome</keyword>
<sequence>MAWKEVLGVLPMGWLEIMHVLMDMELKPDEAEDVKGTLRHMTKNHFPSGNYPFSEGSESDQLVHWCHGAPGVTRTLVKAVQGFGDEEFSATSCGCRGGGMEKGSP</sequence>
<keyword evidence="1" id="KW-0862">Zinc</keyword>
<dbReference type="AlphaFoldDB" id="A0AAD9WQX2"/>
<evidence type="ECO:0000256" key="1">
    <source>
        <dbReference type="PIRSR" id="PIRSR607822-1"/>
    </source>
</evidence>
<dbReference type="PANTHER" id="PTHR12736">
    <property type="entry name" value="LANC-LIKE PROTEIN"/>
    <property type="match status" value="1"/>
</dbReference>
<dbReference type="InterPro" id="IPR012341">
    <property type="entry name" value="6hp_glycosidase-like_sf"/>
</dbReference>
<comment type="caution">
    <text evidence="2">The sequence shown here is derived from an EMBL/GenBank/DDBJ whole genome shotgun (WGS) entry which is preliminary data.</text>
</comment>
<dbReference type="GO" id="GO:0031179">
    <property type="term" value="P:peptide modification"/>
    <property type="evidence" value="ECO:0007669"/>
    <property type="project" value="InterPro"/>
</dbReference>
<proteinExistence type="predicted"/>
<evidence type="ECO:0000313" key="3">
    <source>
        <dbReference type="Proteomes" id="UP001280121"/>
    </source>
</evidence>